<reference evidence="2 3" key="1">
    <citation type="submission" date="2015-07" db="EMBL/GenBank/DDBJ databases">
        <title>The Genome Sequence of Sclerotinia sclerotiorum 1980 mitochondrion.</title>
        <authorList>
            <consortium name="The Broad Institute Genome Sequencing Platform"/>
            <person name="Cuomo C."/>
            <person name="Chen Z."/>
            <person name="Haas B."/>
            <person name="Koehrsen M."/>
            <person name="Young S.K."/>
            <person name="Zeng Q."/>
            <person name="Alvarado L."/>
            <person name="Berlin A."/>
            <person name="Borenstein D."/>
            <person name="Engels R."/>
            <person name="Freedman E."/>
            <person name="Gellesch M."/>
            <person name="Goldberg J."/>
            <person name="Griggs A."/>
            <person name="Gujja S."/>
            <person name="Heiman D."/>
            <person name="Hepburn T."/>
            <person name="Howarth C."/>
            <person name="Jen D."/>
            <person name="Larson L."/>
            <person name="Lewis B."/>
            <person name="Mehta T."/>
            <person name="Park D."/>
            <person name="Pearson M."/>
            <person name="Roberts A."/>
            <person name="Saif S."/>
            <person name="Shea T."/>
            <person name="Shenoy N."/>
            <person name="Sisk P."/>
            <person name="Stolte C."/>
            <person name="Sykes S."/>
            <person name="Walk T."/>
            <person name="White J."/>
            <person name="Yandava C."/>
            <person name="Dickman M.B."/>
            <person name="Kohn L."/>
            <person name="Rollins J."/>
            <person name="Nusbaum C."/>
            <person name="Birren B."/>
        </authorList>
    </citation>
    <scope>NUCLEOTIDE SEQUENCE [LARGE SCALE GENOMIC DNA]</scope>
    <source>
        <strain evidence="3">ATCC 18683 / 1980 / Ss-1</strain>
    </source>
</reference>
<keyword evidence="2" id="KW-0540">Nuclease</keyword>
<keyword evidence="3" id="KW-1185">Reference proteome</keyword>
<dbReference type="PANTHER" id="PTHR36181:SF4">
    <property type="entry name" value="LAGLIDADG ENDONUCLEASE"/>
    <property type="match status" value="1"/>
</dbReference>
<dbReference type="EMBL" id="KT283062">
    <property type="protein sequence ID" value="AKQ53300.1"/>
    <property type="molecule type" value="Genomic_DNA"/>
</dbReference>
<dbReference type="PANTHER" id="PTHR36181">
    <property type="entry name" value="INTRON-ENCODED ENDONUCLEASE AI3-RELATED"/>
    <property type="match status" value="1"/>
</dbReference>
<dbReference type="Pfam" id="PF00961">
    <property type="entry name" value="LAGLIDADG_1"/>
    <property type="match status" value="2"/>
</dbReference>
<dbReference type="STRING" id="665079.A0A0K0PSW6"/>
<dbReference type="FunCoup" id="A0A0K0PSW6">
    <property type="interactions" value="7"/>
</dbReference>
<gene>
    <name evidence="2" type="ORF">SS1G_20010</name>
</gene>
<keyword evidence="2" id="KW-0378">Hydrolase</keyword>
<dbReference type="InParanoid" id="A0A0K0PSW6"/>
<dbReference type="GeneID" id="33195449"/>
<accession>A0A0K0PSW6</accession>
<proteinExistence type="predicted"/>
<name>A0A0K0PSW6_SCLS1</name>
<evidence type="ECO:0000313" key="3">
    <source>
        <dbReference type="Proteomes" id="UP000001312"/>
    </source>
</evidence>
<dbReference type="FunFam" id="3.10.28.10:FF:000015">
    <property type="entry name" value="Laglidadg endonuclease"/>
    <property type="match status" value="1"/>
</dbReference>
<evidence type="ECO:0000313" key="2">
    <source>
        <dbReference type="EMBL" id="AKQ53300.1"/>
    </source>
</evidence>
<dbReference type="AlphaFoldDB" id="A0A0K0PSW6"/>
<dbReference type="GO" id="GO:0004519">
    <property type="term" value="F:endonuclease activity"/>
    <property type="evidence" value="ECO:0007669"/>
    <property type="project" value="UniProtKB-KW"/>
</dbReference>
<dbReference type="InterPro" id="IPR051289">
    <property type="entry name" value="LAGLIDADG_Endonuclease"/>
</dbReference>
<dbReference type="SUPFAM" id="SSF55608">
    <property type="entry name" value="Homing endonucleases"/>
    <property type="match status" value="2"/>
</dbReference>
<dbReference type="InterPro" id="IPR004860">
    <property type="entry name" value="LAGLIDADG_dom"/>
</dbReference>
<dbReference type="RefSeq" id="YP_009389057.1">
    <property type="nucleotide sequence ID" value="NC_035155.1"/>
</dbReference>
<dbReference type="FunFam" id="3.10.28.10:FF:000010">
    <property type="entry name" value="LAGLIDADG homing endonuclease I-LtrII"/>
    <property type="match status" value="1"/>
</dbReference>
<dbReference type="KEGG" id="ssl:SS1G_20010"/>
<feature type="domain" description="Homing endonuclease LAGLIDADG" evidence="1">
    <location>
        <begin position="7"/>
        <end position="104"/>
    </location>
</feature>
<organism evidence="2 3">
    <name type="scientific">Sclerotinia sclerotiorum (strain ATCC 18683 / 1980 / Ss-1)</name>
    <name type="common">White mold</name>
    <name type="synonym">Whetzelinia sclerotiorum</name>
    <dbReference type="NCBI Taxonomy" id="665079"/>
    <lineage>
        <taxon>Eukaryota</taxon>
        <taxon>Fungi</taxon>
        <taxon>Dikarya</taxon>
        <taxon>Ascomycota</taxon>
        <taxon>Pezizomycotina</taxon>
        <taxon>Leotiomycetes</taxon>
        <taxon>Helotiales</taxon>
        <taxon>Sclerotiniaceae</taxon>
        <taxon>Sclerotinia</taxon>
    </lineage>
</organism>
<geneLocation type="mitochondrion" evidence="2"/>
<dbReference type="GO" id="GO:0005739">
    <property type="term" value="C:mitochondrion"/>
    <property type="evidence" value="ECO:0007669"/>
    <property type="project" value="UniProtKB-ARBA"/>
</dbReference>
<protein>
    <submittedName>
        <fullName evidence="2">Laglidadg endonuclease</fullName>
    </submittedName>
</protein>
<sequence>MNPWFFTGFSDAEGSFSILVQHNIKYNTNWRVKAIFAIGLHKKDKSILEKIQLMLGVGKIHKHGKDSVQYRVDSIKELQIVLNHFDKYPLMSAKLADYILFKKAFNIMKAGEHLGKEGLLKIIGIKASLNLGLSPSLKESFPNFVLVNRPEYSFKDILEPEWVAGFISGDGSFNIKTSSSISSKLSSRVQLRLGVGLNLRDKELIRGLIVFFNLEQGKHMHISNDSVHLEISKFTDIVNIIIPFFDKYPIQGIKSLDFADFKKVASIVEDKGHLTLNGYNNIMSIKGGMNKNRL</sequence>
<keyword evidence="2" id="KW-0255">Endonuclease</keyword>
<evidence type="ECO:0000259" key="1">
    <source>
        <dbReference type="Pfam" id="PF00961"/>
    </source>
</evidence>
<dbReference type="Proteomes" id="UP000001312">
    <property type="component" value="Mitochondrion MT"/>
</dbReference>
<feature type="domain" description="Homing endonuclease LAGLIDADG" evidence="1">
    <location>
        <begin position="164"/>
        <end position="264"/>
    </location>
</feature>
<dbReference type="Gene3D" id="3.10.28.10">
    <property type="entry name" value="Homing endonucleases"/>
    <property type="match status" value="2"/>
</dbReference>
<dbReference type="InterPro" id="IPR027434">
    <property type="entry name" value="Homing_endonucl"/>
</dbReference>
<keyword evidence="2" id="KW-0496">Mitochondrion</keyword>